<dbReference type="AlphaFoldDB" id="A0A0D0D9U0"/>
<protein>
    <submittedName>
        <fullName evidence="1">Uncharacterized protein</fullName>
    </submittedName>
</protein>
<keyword evidence="2" id="KW-1185">Reference proteome</keyword>
<proteinExistence type="predicted"/>
<dbReference type="STRING" id="930991.A0A0D0D9U0"/>
<reference evidence="1 2" key="1">
    <citation type="submission" date="2014-04" db="EMBL/GenBank/DDBJ databases">
        <authorList>
            <consortium name="DOE Joint Genome Institute"/>
            <person name="Kuo A."/>
            <person name="Kohler A."/>
            <person name="Jargeat P."/>
            <person name="Nagy L.G."/>
            <person name="Floudas D."/>
            <person name="Copeland A."/>
            <person name="Barry K.W."/>
            <person name="Cichocki N."/>
            <person name="Veneault-Fourrey C."/>
            <person name="LaButti K."/>
            <person name="Lindquist E.A."/>
            <person name="Lipzen A."/>
            <person name="Lundell T."/>
            <person name="Morin E."/>
            <person name="Murat C."/>
            <person name="Sun H."/>
            <person name="Tunlid A."/>
            <person name="Henrissat B."/>
            <person name="Grigoriev I.V."/>
            <person name="Hibbett D.S."/>
            <person name="Martin F."/>
            <person name="Nordberg H.P."/>
            <person name="Cantor M.N."/>
            <person name="Hua S.X."/>
        </authorList>
    </citation>
    <scope>NUCLEOTIDE SEQUENCE [LARGE SCALE GENOMIC DNA]</scope>
    <source>
        <strain evidence="1 2">Ve08.2h10</strain>
    </source>
</reference>
<evidence type="ECO:0000313" key="2">
    <source>
        <dbReference type="Proteomes" id="UP000054538"/>
    </source>
</evidence>
<dbReference type="Proteomes" id="UP000054538">
    <property type="component" value="Unassembled WGS sequence"/>
</dbReference>
<name>A0A0D0D9U0_9AGAM</name>
<organism evidence="1 2">
    <name type="scientific">Paxillus rubicundulus Ve08.2h10</name>
    <dbReference type="NCBI Taxonomy" id="930991"/>
    <lineage>
        <taxon>Eukaryota</taxon>
        <taxon>Fungi</taxon>
        <taxon>Dikarya</taxon>
        <taxon>Basidiomycota</taxon>
        <taxon>Agaricomycotina</taxon>
        <taxon>Agaricomycetes</taxon>
        <taxon>Agaricomycetidae</taxon>
        <taxon>Boletales</taxon>
        <taxon>Paxilineae</taxon>
        <taxon>Paxillaceae</taxon>
        <taxon>Paxillus</taxon>
    </lineage>
</organism>
<evidence type="ECO:0000313" key="1">
    <source>
        <dbReference type="EMBL" id="KIK77254.1"/>
    </source>
</evidence>
<dbReference type="InParanoid" id="A0A0D0D9U0"/>
<dbReference type="HOGENOM" id="CLU_2203292_0_0_1"/>
<dbReference type="EMBL" id="KN827072">
    <property type="protein sequence ID" value="KIK77254.1"/>
    <property type="molecule type" value="Genomic_DNA"/>
</dbReference>
<sequence>TTRGHLYAKFKEDDSKMWQEILEIQELIELSESPPQTVAQHAQMFNRIWKKLTTLIKGAAAKHRFEAALVMCGKIINEDVSLGFAHTTAGATNFFETHCRSDVNTMIGHLKVHI</sequence>
<accession>A0A0D0D9U0</accession>
<dbReference type="OrthoDB" id="2633939at2759"/>
<reference evidence="2" key="2">
    <citation type="submission" date="2015-01" db="EMBL/GenBank/DDBJ databases">
        <title>Evolutionary Origins and Diversification of the Mycorrhizal Mutualists.</title>
        <authorList>
            <consortium name="DOE Joint Genome Institute"/>
            <consortium name="Mycorrhizal Genomics Consortium"/>
            <person name="Kohler A."/>
            <person name="Kuo A."/>
            <person name="Nagy L.G."/>
            <person name="Floudas D."/>
            <person name="Copeland A."/>
            <person name="Barry K.W."/>
            <person name="Cichocki N."/>
            <person name="Veneault-Fourrey C."/>
            <person name="LaButti K."/>
            <person name="Lindquist E.A."/>
            <person name="Lipzen A."/>
            <person name="Lundell T."/>
            <person name="Morin E."/>
            <person name="Murat C."/>
            <person name="Riley R."/>
            <person name="Ohm R."/>
            <person name="Sun H."/>
            <person name="Tunlid A."/>
            <person name="Henrissat B."/>
            <person name="Grigoriev I.V."/>
            <person name="Hibbett D.S."/>
            <person name="Martin F."/>
        </authorList>
    </citation>
    <scope>NUCLEOTIDE SEQUENCE [LARGE SCALE GENOMIC DNA]</scope>
    <source>
        <strain evidence="2">Ve08.2h10</strain>
    </source>
</reference>
<feature type="non-terminal residue" evidence="1">
    <location>
        <position position="1"/>
    </location>
</feature>
<gene>
    <name evidence="1" type="ORF">PAXRUDRAFT_167418</name>
</gene>